<dbReference type="PANTHER" id="PTHR30532:SF24">
    <property type="entry name" value="FERRIC ENTEROBACTIN-BINDING PERIPLASMIC PROTEIN FEPB"/>
    <property type="match status" value="1"/>
</dbReference>
<keyword evidence="7" id="KW-1185">Reference proteome</keyword>
<dbReference type="EMBL" id="CP034235">
    <property type="protein sequence ID" value="QGQ94556.1"/>
    <property type="molecule type" value="Genomic_DNA"/>
</dbReference>
<dbReference type="Pfam" id="PF01497">
    <property type="entry name" value="Peripla_BP_2"/>
    <property type="match status" value="1"/>
</dbReference>
<reference evidence="7" key="1">
    <citation type="submission" date="2018-11" db="EMBL/GenBank/DDBJ databases">
        <title>Complete genome sequence of Paenibacillus sp. ML311-T8.</title>
        <authorList>
            <person name="Nam Y.-D."/>
            <person name="Kang J."/>
            <person name="Chung W.-H."/>
            <person name="Park Y.S."/>
        </authorList>
    </citation>
    <scope>NUCLEOTIDE SEQUENCE [LARGE SCALE GENOMIC DNA]</scope>
    <source>
        <strain evidence="7">ML311-T8</strain>
    </source>
</reference>
<organism evidence="6 7">
    <name type="scientific">Paenibacillus psychroresistens</name>
    <dbReference type="NCBI Taxonomy" id="1778678"/>
    <lineage>
        <taxon>Bacteria</taxon>
        <taxon>Bacillati</taxon>
        <taxon>Bacillota</taxon>
        <taxon>Bacilli</taxon>
        <taxon>Bacillales</taxon>
        <taxon>Paenibacillaceae</taxon>
        <taxon>Paenibacillus</taxon>
    </lineage>
</organism>
<dbReference type="InterPro" id="IPR002491">
    <property type="entry name" value="ABC_transptr_periplasmic_BD"/>
</dbReference>
<evidence type="ECO:0000259" key="5">
    <source>
        <dbReference type="PROSITE" id="PS50983"/>
    </source>
</evidence>
<dbReference type="InterPro" id="IPR051313">
    <property type="entry name" value="Bact_iron-sidero_bind"/>
</dbReference>
<protein>
    <submittedName>
        <fullName evidence="6">ABC transporter substrate-binding protein</fullName>
    </submittedName>
</protein>
<dbReference type="Proteomes" id="UP000426246">
    <property type="component" value="Chromosome"/>
</dbReference>
<evidence type="ECO:0000256" key="2">
    <source>
        <dbReference type="ARBA" id="ARBA00008814"/>
    </source>
</evidence>
<name>A0A6B8RGQ6_9BACL</name>
<dbReference type="GO" id="GO:0030288">
    <property type="term" value="C:outer membrane-bounded periplasmic space"/>
    <property type="evidence" value="ECO:0007669"/>
    <property type="project" value="TreeGrafter"/>
</dbReference>
<dbReference type="PROSITE" id="PS50983">
    <property type="entry name" value="FE_B12_PBP"/>
    <property type="match status" value="1"/>
</dbReference>
<dbReference type="GO" id="GO:1901678">
    <property type="term" value="P:iron coordination entity transport"/>
    <property type="evidence" value="ECO:0007669"/>
    <property type="project" value="UniProtKB-ARBA"/>
</dbReference>
<dbReference type="OrthoDB" id="9793175at2"/>
<accession>A0A6B8RGQ6</accession>
<evidence type="ECO:0000256" key="4">
    <source>
        <dbReference type="ARBA" id="ARBA00022729"/>
    </source>
</evidence>
<dbReference type="KEGG" id="ppsc:EHS13_06490"/>
<comment type="subcellular location">
    <subcellularLocation>
        <location evidence="1">Cell envelope</location>
    </subcellularLocation>
</comment>
<proteinExistence type="inferred from homology"/>
<keyword evidence="3" id="KW-0813">Transport</keyword>
<dbReference type="SUPFAM" id="SSF53807">
    <property type="entry name" value="Helical backbone' metal receptor"/>
    <property type="match status" value="1"/>
</dbReference>
<evidence type="ECO:0000313" key="7">
    <source>
        <dbReference type="Proteomes" id="UP000426246"/>
    </source>
</evidence>
<dbReference type="RefSeq" id="WP_155699563.1">
    <property type="nucleotide sequence ID" value="NZ_CP034235.1"/>
</dbReference>
<gene>
    <name evidence="6" type="ORF">EHS13_06490</name>
</gene>
<dbReference type="AlphaFoldDB" id="A0A6B8RGQ6"/>
<evidence type="ECO:0000256" key="3">
    <source>
        <dbReference type="ARBA" id="ARBA00022448"/>
    </source>
</evidence>
<keyword evidence="4" id="KW-0732">Signal</keyword>
<dbReference type="PROSITE" id="PS51257">
    <property type="entry name" value="PROKAR_LIPOPROTEIN"/>
    <property type="match status" value="1"/>
</dbReference>
<evidence type="ECO:0000313" key="6">
    <source>
        <dbReference type="EMBL" id="QGQ94556.1"/>
    </source>
</evidence>
<dbReference type="PANTHER" id="PTHR30532">
    <property type="entry name" value="IRON III DICITRATE-BINDING PERIPLASMIC PROTEIN"/>
    <property type="match status" value="1"/>
</dbReference>
<sequence>MKKQYSAFLVFFAVLVLLTGCGSKSEVKETAAPVETKAISENATQYPLTIKHMKGETIIKERPKRIAAGDFIVLEHMFALGRSPVASGQMTTAKGFPLYDEYFKKYPDIITLSTDFGVPLDYEKLLESAPDLIIAFDWANIDYEKASKIAPTIVIDSSINGGYVDAKDAFSVGLEQVANAIDEKDAYTAFMKKFTDKVAETKQIVKDKGFTGKKTLFLMAGEKTNSVYDINFYFENFGLTPVKELHQNDKISAGINLETLVQSNPEVLFLSEDYTNRTGAVEKLEANEAFKQIDAAKKNQVYNIDTSAFGPTAIGKMYGVEWIAKAFKGELSK</sequence>
<feature type="domain" description="Fe/B12 periplasmic-binding" evidence="5">
    <location>
        <begin position="65"/>
        <end position="331"/>
    </location>
</feature>
<dbReference type="Gene3D" id="3.40.50.1980">
    <property type="entry name" value="Nitrogenase molybdenum iron protein domain"/>
    <property type="match status" value="2"/>
</dbReference>
<evidence type="ECO:0000256" key="1">
    <source>
        <dbReference type="ARBA" id="ARBA00004196"/>
    </source>
</evidence>
<comment type="similarity">
    <text evidence="2">Belongs to the bacterial solute-binding protein 8 family.</text>
</comment>